<dbReference type="InterPro" id="IPR001373">
    <property type="entry name" value="Cullin_N"/>
</dbReference>
<evidence type="ECO:0000256" key="1">
    <source>
        <dbReference type="ARBA" id="ARBA00006019"/>
    </source>
</evidence>
<dbReference type="PANTHER" id="PTHR11932">
    <property type="entry name" value="CULLIN"/>
    <property type="match status" value="1"/>
</dbReference>
<feature type="compositionally biased region" description="Basic and acidic residues" evidence="4">
    <location>
        <begin position="47"/>
        <end position="57"/>
    </location>
</feature>
<dbReference type="InterPro" id="IPR059120">
    <property type="entry name" value="Cullin-like_AB"/>
</dbReference>
<protein>
    <submittedName>
        <fullName evidence="6">Cullin-family protein, putative</fullName>
    </submittedName>
</protein>
<evidence type="ECO:0000256" key="3">
    <source>
        <dbReference type="RuleBase" id="RU003829"/>
    </source>
</evidence>
<dbReference type="Pfam" id="PF00888">
    <property type="entry name" value="Cullin"/>
    <property type="match status" value="1"/>
</dbReference>
<feature type="compositionally biased region" description="Polar residues" evidence="4">
    <location>
        <begin position="33"/>
        <end position="42"/>
    </location>
</feature>
<dbReference type="SUPFAM" id="SSF74788">
    <property type="entry name" value="Cullin repeat-like"/>
    <property type="match status" value="1"/>
</dbReference>
<evidence type="ECO:0000256" key="2">
    <source>
        <dbReference type="PROSITE-ProRule" id="PRU00330"/>
    </source>
</evidence>
<feature type="compositionally biased region" description="Polar residues" evidence="4">
    <location>
        <begin position="1"/>
        <end position="24"/>
    </location>
</feature>
<dbReference type="Gene3D" id="1.20.1310.10">
    <property type="entry name" value="Cullin Repeats"/>
    <property type="match status" value="1"/>
</dbReference>
<dbReference type="InterPro" id="IPR036388">
    <property type="entry name" value="WH-like_DNA-bd_sf"/>
</dbReference>
<dbReference type="OMA" id="RWNLIFY"/>
<dbReference type="GO" id="GO:0006511">
    <property type="term" value="P:ubiquitin-dependent protein catabolic process"/>
    <property type="evidence" value="ECO:0007669"/>
    <property type="project" value="InterPro"/>
</dbReference>
<dbReference type="OrthoDB" id="27073at2759"/>
<dbReference type="InterPro" id="IPR036317">
    <property type="entry name" value="Cullin_homology_sf"/>
</dbReference>
<reference evidence="6 7" key="1">
    <citation type="submission" date="2013-02" db="EMBL/GenBank/DDBJ databases">
        <title>Genome sequence of Candida maltosa Xu316, a potential industrial strain for xylitol and ethanol production.</title>
        <authorList>
            <person name="Yu J."/>
            <person name="Wang Q."/>
            <person name="Geng X."/>
            <person name="Bao W."/>
            <person name="He P."/>
            <person name="Cai J."/>
        </authorList>
    </citation>
    <scope>NUCLEOTIDE SEQUENCE [LARGE SCALE GENOMIC DNA]</scope>
    <source>
        <strain evidence="7">Xu316</strain>
    </source>
</reference>
<dbReference type="Proteomes" id="UP000011777">
    <property type="component" value="Unassembled WGS sequence"/>
</dbReference>
<dbReference type="Pfam" id="PF10557">
    <property type="entry name" value="Cullin_Nedd8"/>
    <property type="match status" value="1"/>
</dbReference>
<accession>M3HKB6</accession>
<feature type="domain" description="Cullin family profile" evidence="5">
    <location>
        <begin position="452"/>
        <end position="683"/>
    </location>
</feature>
<dbReference type="eggNOG" id="KOG2167">
    <property type="taxonomic scope" value="Eukaryota"/>
</dbReference>
<dbReference type="SMART" id="SM00884">
    <property type="entry name" value="Cullin_Nedd8"/>
    <property type="match status" value="1"/>
</dbReference>
<dbReference type="InterPro" id="IPR016158">
    <property type="entry name" value="Cullin_homology"/>
</dbReference>
<dbReference type="GO" id="GO:0031625">
    <property type="term" value="F:ubiquitin protein ligase binding"/>
    <property type="evidence" value="ECO:0007669"/>
    <property type="project" value="InterPro"/>
</dbReference>
<evidence type="ECO:0000259" key="5">
    <source>
        <dbReference type="PROSITE" id="PS50069"/>
    </source>
</evidence>
<keyword evidence="7" id="KW-1185">Reference proteome</keyword>
<dbReference type="Gene3D" id="3.30.230.130">
    <property type="entry name" value="Cullin, Chain C, Domain 2"/>
    <property type="match status" value="1"/>
</dbReference>
<evidence type="ECO:0000313" key="6">
    <source>
        <dbReference type="EMBL" id="EMG47832.1"/>
    </source>
</evidence>
<comment type="similarity">
    <text evidence="1 2 3">Belongs to the cullin family.</text>
</comment>
<dbReference type="InterPro" id="IPR016159">
    <property type="entry name" value="Cullin_repeat-like_dom_sf"/>
</dbReference>
<dbReference type="InterPro" id="IPR019559">
    <property type="entry name" value="Cullin_neddylation_domain"/>
</dbReference>
<dbReference type="SUPFAM" id="SSF46785">
    <property type="entry name" value="Winged helix' DNA-binding domain"/>
    <property type="match status" value="1"/>
</dbReference>
<evidence type="ECO:0000256" key="4">
    <source>
        <dbReference type="SAM" id="MobiDB-lite"/>
    </source>
</evidence>
<dbReference type="AlphaFoldDB" id="M3HKB6"/>
<dbReference type="Gene3D" id="1.10.10.10">
    <property type="entry name" value="Winged helix-like DNA-binding domain superfamily/Winged helix DNA-binding domain"/>
    <property type="match status" value="1"/>
</dbReference>
<dbReference type="PROSITE" id="PS50069">
    <property type="entry name" value="CULLIN_2"/>
    <property type="match status" value="1"/>
</dbReference>
<dbReference type="STRING" id="1245528.M3HKB6"/>
<dbReference type="Pfam" id="PF26557">
    <property type="entry name" value="Cullin_AB"/>
    <property type="match status" value="1"/>
</dbReference>
<dbReference type="InterPro" id="IPR045093">
    <property type="entry name" value="Cullin"/>
</dbReference>
<sequence length="809" mass="94659">MSNSNILDLTNVNSNPLSPSTSASVLPADRSLSHLTSNSPSPKLSHRSIDDNLDIHDNKRKKLNTPSTDDISSKVRELQIFALSTIDTILDGNLPPHSLGYLNLQFTKLCKYKHIEQSKLSDIINDKISSDFTTNIKPKIIDIFQQDDLQTCVLNFLELFDTWFDKLVLLHNAFIYLDTMYLKNHSVRPTILKFSMSLFIEQVFENDKELTRTIFSRYEQLLRLWRENAQIRDDNHVEDSQLYDLSIRLTKLLSQFYEEISSLEFETILITSTINLYRVLGDKWLQNNESINYIQQVFKAINENLKFFTNSMKNTSFIKKLFDKLRWQLIFIDFNNLLPRILPFLLDNPKELSIIYNYCVHTEDQYGLDSIAILVYQWGLFTKKVFEDVIANNKQKKTVNLIIGELVDKFKHFKRLIDTNFSSDRFEFELRNSLIKTINGQTNNNSLLIYQLCKYCDNFYKKKSDISITDFEDNVLIIFKAINNKQDFINFYKKDLSKRLFFNVKFNFDGEQKLASKLNEVIGSTDEAISINTMFQDLTISKEIYKPLMAKNSVSSDLLSRSFEFNPLILDKRQWPEIPNNEDLSELKIPPMLQSLLDQMSNEYKQLDPKYKSRQLDWTNYKLHQITISASFQQGTKEITGNLLQIMVILLFDDNDCGFNVDELVEKTGINENFLLKILNSISTDKYNIIVSHQGKYYFNNEFTDKSTKIKLPMIKESSVRVDSNQKEQDELTSNIQTNRDEEFKSCVIKIMKQERELNIVNLLNQSIAMLERRQPVNITNLKTIVENLIQMEFLKRDDNNKDVIIYIP</sequence>
<feature type="region of interest" description="Disordered" evidence="4">
    <location>
        <begin position="1"/>
        <end position="69"/>
    </location>
</feature>
<gene>
    <name evidence="6" type="ORF">G210_1724</name>
</gene>
<dbReference type="EMBL" id="AOGT01001361">
    <property type="protein sequence ID" value="EMG47832.1"/>
    <property type="molecule type" value="Genomic_DNA"/>
</dbReference>
<dbReference type="HOGENOM" id="CLU_335858_0_0_1"/>
<evidence type="ECO:0000313" key="7">
    <source>
        <dbReference type="Proteomes" id="UP000011777"/>
    </source>
</evidence>
<organism evidence="6 7">
    <name type="scientific">Candida maltosa (strain Xu316)</name>
    <name type="common">Yeast</name>
    <dbReference type="NCBI Taxonomy" id="1245528"/>
    <lineage>
        <taxon>Eukaryota</taxon>
        <taxon>Fungi</taxon>
        <taxon>Dikarya</taxon>
        <taxon>Ascomycota</taxon>
        <taxon>Saccharomycotina</taxon>
        <taxon>Pichiomycetes</taxon>
        <taxon>Debaryomycetaceae</taxon>
        <taxon>Candida/Lodderomyces clade</taxon>
        <taxon>Candida</taxon>
    </lineage>
</organism>
<dbReference type="InterPro" id="IPR036390">
    <property type="entry name" value="WH_DNA-bd_sf"/>
</dbReference>
<dbReference type="SMART" id="SM00182">
    <property type="entry name" value="CULLIN"/>
    <property type="match status" value="1"/>
</dbReference>
<comment type="caution">
    <text evidence="6">The sequence shown here is derived from an EMBL/GenBank/DDBJ whole genome shotgun (WGS) entry which is preliminary data.</text>
</comment>
<proteinExistence type="inferred from homology"/>
<name>M3HKB6_CANMX</name>
<dbReference type="SUPFAM" id="SSF75632">
    <property type="entry name" value="Cullin homology domain"/>
    <property type="match status" value="1"/>
</dbReference>